<feature type="compositionally biased region" description="Basic and acidic residues" evidence="1">
    <location>
        <begin position="19"/>
        <end position="29"/>
    </location>
</feature>
<evidence type="ECO:0000256" key="1">
    <source>
        <dbReference type="SAM" id="MobiDB-lite"/>
    </source>
</evidence>
<reference evidence="2 3" key="1">
    <citation type="journal article" date="2021" name="Commun. Biol.">
        <title>The genome of Shorea leprosula (Dipterocarpaceae) highlights the ecological relevance of drought in aseasonal tropical rainforests.</title>
        <authorList>
            <person name="Ng K.K.S."/>
            <person name="Kobayashi M.J."/>
            <person name="Fawcett J.A."/>
            <person name="Hatakeyama M."/>
            <person name="Paape T."/>
            <person name="Ng C.H."/>
            <person name="Ang C.C."/>
            <person name="Tnah L.H."/>
            <person name="Lee C.T."/>
            <person name="Nishiyama T."/>
            <person name="Sese J."/>
            <person name="O'Brien M.J."/>
            <person name="Copetti D."/>
            <person name="Mohd Noor M.I."/>
            <person name="Ong R.C."/>
            <person name="Putra M."/>
            <person name="Sireger I.Z."/>
            <person name="Indrioko S."/>
            <person name="Kosugi Y."/>
            <person name="Izuno A."/>
            <person name="Isagi Y."/>
            <person name="Lee S.L."/>
            <person name="Shimizu K.K."/>
        </authorList>
    </citation>
    <scope>NUCLEOTIDE SEQUENCE [LARGE SCALE GENOMIC DNA]</scope>
    <source>
        <strain evidence="2">214</strain>
    </source>
</reference>
<gene>
    <name evidence="2" type="ORF">SLEP1_g16151</name>
</gene>
<proteinExistence type="predicted"/>
<keyword evidence="3" id="KW-1185">Reference proteome</keyword>
<feature type="region of interest" description="Disordered" evidence="1">
    <location>
        <begin position="18"/>
        <end position="37"/>
    </location>
</feature>
<evidence type="ECO:0000313" key="2">
    <source>
        <dbReference type="EMBL" id="GKV03918.1"/>
    </source>
</evidence>
<organism evidence="2 3">
    <name type="scientific">Rubroshorea leprosula</name>
    <dbReference type="NCBI Taxonomy" id="152421"/>
    <lineage>
        <taxon>Eukaryota</taxon>
        <taxon>Viridiplantae</taxon>
        <taxon>Streptophyta</taxon>
        <taxon>Embryophyta</taxon>
        <taxon>Tracheophyta</taxon>
        <taxon>Spermatophyta</taxon>
        <taxon>Magnoliopsida</taxon>
        <taxon>eudicotyledons</taxon>
        <taxon>Gunneridae</taxon>
        <taxon>Pentapetalae</taxon>
        <taxon>rosids</taxon>
        <taxon>malvids</taxon>
        <taxon>Malvales</taxon>
        <taxon>Dipterocarpaceae</taxon>
        <taxon>Rubroshorea</taxon>
    </lineage>
</organism>
<accession>A0AAV5IXL4</accession>
<evidence type="ECO:0000313" key="3">
    <source>
        <dbReference type="Proteomes" id="UP001054252"/>
    </source>
</evidence>
<dbReference type="EMBL" id="BPVZ01000021">
    <property type="protein sequence ID" value="GKV03918.1"/>
    <property type="molecule type" value="Genomic_DNA"/>
</dbReference>
<dbReference type="Proteomes" id="UP001054252">
    <property type="component" value="Unassembled WGS sequence"/>
</dbReference>
<name>A0AAV5IXL4_9ROSI</name>
<protein>
    <submittedName>
        <fullName evidence="2">Uncharacterized protein</fullName>
    </submittedName>
</protein>
<comment type="caution">
    <text evidence="2">The sequence shown here is derived from an EMBL/GenBank/DDBJ whole genome shotgun (WGS) entry which is preliminary data.</text>
</comment>
<dbReference type="AlphaFoldDB" id="A0AAV5IXL4"/>
<sequence>MQSFLQGLANGGISKLKQCKQDDQSHEKQGGTLPSDQSTYYVLRPCLYNTGLNLKWCRKSGKGLVS</sequence>